<reference evidence="8 9" key="1">
    <citation type="submission" date="2015-09" db="EMBL/GenBank/DDBJ databases">
        <title>Bacillus cereus food isolates.</title>
        <authorList>
            <person name="Boekhorst J."/>
        </authorList>
    </citation>
    <scope>NUCLEOTIDE SEQUENCE [LARGE SCALE GENOMIC DNA]</scope>
    <source>
        <strain evidence="8 9">B4088</strain>
    </source>
</reference>
<feature type="domain" description="Flagellar hook-associated protein 2 N-terminal" evidence="6">
    <location>
        <begin position="19"/>
        <end position="114"/>
    </location>
</feature>
<comment type="function">
    <text evidence="5">Required for morphogenesis and for the elongation of the flagellar filament by facilitating polymerization of the flagellin monomers at the tip of growing filament. Forms a capping structure, which prevents flagellin subunits (transported through the central channel of the flagellum) from leaking out without polymerization at the distal end.</text>
</comment>
<protein>
    <recommendedName>
        <fullName evidence="5">Flagellar hook-associated protein 2</fullName>
        <shortName evidence="5">HAP2</shortName>
    </recommendedName>
    <alternativeName>
        <fullName evidence="5">Flagellar cap protein</fullName>
    </alternativeName>
</protein>
<comment type="similarity">
    <text evidence="1 5">Belongs to the FliD family.</text>
</comment>
<keyword evidence="5" id="KW-0964">Secreted</keyword>
<evidence type="ECO:0000256" key="5">
    <source>
        <dbReference type="RuleBase" id="RU362066"/>
    </source>
</evidence>
<evidence type="ECO:0000313" key="8">
    <source>
        <dbReference type="EMBL" id="KZD72095.1"/>
    </source>
</evidence>
<feature type="domain" description="Flagellar hook-associated protein 2 C-terminal" evidence="7">
    <location>
        <begin position="223"/>
        <end position="439"/>
    </location>
</feature>
<comment type="subcellular location">
    <subcellularLocation>
        <location evidence="5">Secreted</location>
    </subcellularLocation>
    <subcellularLocation>
        <location evidence="5">Bacterial flagellum</location>
    </subcellularLocation>
</comment>
<comment type="caution">
    <text evidence="8">The sequence shown here is derived from an EMBL/GenBank/DDBJ whole genome shotgun (WGS) entry which is preliminary data.</text>
</comment>
<keyword evidence="8" id="KW-0966">Cell projection</keyword>
<dbReference type="GO" id="GO:0071973">
    <property type="term" value="P:bacterial-type flagellum-dependent cell motility"/>
    <property type="evidence" value="ECO:0007669"/>
    <property type="project" value="TreeGrafter"/>
</dbReference>
<keyword evidence="8" id="KW-0282">Flagellum</keyword>
<evidence type="ECO:0000259" key="7">
    <source>
        <dbReference type="Pfam" id="PF07195"/>
    </source>
</evidence>
<dbReference type="Pfam" id="PF07195">
    <property type="entry name" value="FliD_C"/>
    <property type="match status" value="1"/>
</dbReference>
<evidence type="ECO:0000256" key="4">
    <source>
        <dbReference type="ARBA" id="ARBA00023143"/>
    </source>
</evidence>
<dbReference type="AlphaFoldDB" id="A0A162PI76"/>
<organism evidence="8 9">
    <name type="scientific">Bacillus cereus</name>
    <dbReference type="NCBI Taxonomy" id="1396"/>
    <lineage>
        <taxon>Bacteria</taxon>
        <taxon>Bacillati</taxon>
        <taxon>Bacillota</taxon>
        <taxon>Bacilli</taxon>
        <taxon>Bacillales</taxon>
        <taxon>Bacillaceae</taxon>
        <taxon>Bacillus</taxon>
        <taxon>Bacillus cereus group</taxon>
    </lineage>
</organism>
<comment type="subunit">
    <text evidence="2 5">Homopentamer.</text>
</comment>
<proteinExistence type="inferred from homology"/>
<dbReference type="EMBL" id="LJKE01000015">
    <property type="protein sequence ID" value="KZD72095.1"/>
    <property type="molecule type" value="Genomic_DNA"/>
</dbReference>
<dbReference type="GO" id="GO:0009424">
    <property type="term" value="C:bacterial-type flagellum hook"/>
    <property type="evidence" value="ECO:0007669"/>
    <property type="project" value="UniProtKB-UniRule"/>
</dbReference>
<dbReference type="Pfam" id="PF02465">
    <property type="entry name" value="FliD_N"/>
    <property type="match status" value="1"/>
</dbReference>
<gene>
    <name evidence="8" type="ORF">B4088_0556</name>
</gene>
<evidence type="ECO:0000313" key="9">
    <source>
        <dbReference type="Proteomes" id="UP000076482"/>
    </source>
</evidence>
<dbReference type="InterPro" id="IPR010809">
    <property type="entry name" value="FliD_C"/>
</dbReference>
<dbReference type="PANTHER" id="PTHR30288:SF0">
    <property type="entry name" value="FLAGELLAR HOOK-ASSOCIATED PROTEIN 2"/>
    <property type="match status" value="1"/>
</dbReference>
<name>A0A162PI76_BACCE</name>
<dbReference type="Proteomes" id="UP000076482">
    <property type="component" value="Unassembled WGS sequence"/>
</dbReference>
<accession>A0A162PI76</accession>
<keyword evidence="3" id="KW-0175">Coiled coil</keyword>
<evidence type="ECO:0000256" key="3">
    <source>
        <dbReference type="ARBA" id="ARBA00023054"/>
    </source>
</evidence>
<dbReference type="GO" id="GO:0009421">
    <property type="term" value="C:bacterial-type flagellum filament cap"/>
    <property type="evidence" value="ECO:0007669"/>
    <property type="project" value="InterPro"/>
</dbReference>
<dbReference type="InterPro" id="IPR003481">
    <property type="entry name" value="FliD_N"/>
</dbReference>
<evidence type="ECO:0000256" key="2">
    <source>
        <dbReference type="ARBA" id="ARBA00011255"/>
    </source>
</evidence>
<dbReference type="PANTHER" id="PTHR30288">
    <property type="entry name" value="FLAGELLAR CAP/ASSEMBLY PROTEIN FLID"/>
    <property type="match status" value="1"/>
</dbReference>
<keyword evidence="4 5" id="KW-0975">Bacterial flagellum</keyword>
<evidence type="ECO:0000256" key="1">
    <source>
        <dbReference type="ARBA" id="ARBA00009764"/>
    </source>
</evidence>
<dbReference type="GO" id="GO:0005576">
    <property type="term" value="C:extracellular region"/>
    <property type="evidence" value="ECO:0007669"/>
    <property type="project" value="UniProtKB-SubCell"/>
</dbReference>
<dbReference type="GO" id="GO:0007155">
    <property type="term" value="P:cell adhesion"/>
    <property type="evidence" value="ECO:0007669"/>
    <property type="project" value="InterPro"/>
</dbReference>
<evidence type="ECO:0000259" key="6">
    <source>
        <dbReference type="Pfam" id="PF02465"/>
    </source>
</evidence>
<keyword evidence="8" id="KW-0969">Cilium</keyword>
<dbReference type="PATRIC" id="fig|1396.535.peg.4308"/>
<dbReference type="InterPro" id="IPR040026">
    <property type="entry name" value="FliD"/>
</dbReference>
<dbReference type="RefSeq" id="WP_063259778.1">
    <property type="nucleotide sequence ID" value="NZ_LJKE01000015.1"/>
</dbReference>
<sequence>MATITDIGDRTQIWGMNGGVNTADLVDMELQALTLKSQPYIQQKGYFTAEKNAWVDLQGKVKEFQAAVRELKDFYVTNEKKATLSKEGFATVTAAGNAADAKFQLEVNQVATQHKILGGNQGSSTDALGYEATVQINGKPLDITSDMSLEKIAEAINKGSYGARANIVNNTLVLTGEKTGKGSAITLTDAPSSGSSPQSGKNVLEGLGLLSSSGTIKNELQAAKDAVITVDGVTLTSPENTIKNALNGVDITVVKESTEKVNVDIASNVTDQVDKMKKFVDVYNKLNSYLHEVTKKDGALQGRSVAVNLKRELGRFINETGGTSLHGFDVGISLGKYAKDGANGALEFDEKKFKETLEKKPDEVRELLQGTNGMITKVYSVVESNMSETGTLKNKIKGVEKTIEGLNSILKRHDENYERQKEYIINKYSKFEAMMSSLNLQNQFITAQLKGMSGEK</sequence>